<feature type="compositionally biased region" description="Polar residues" evidence="1">
    <location>
        <begin position="424"/>
        <end position="440"/>
    </location>
</feature>
<dbReference type="AlphaFoldDB" id="A0AAV5I8S8"/>
<name>A0AAV5I8S8_9ROSI</name>
<dbReference type="SUPFAM" id="SSF56672">
    <property type="entry name" value="DNA/RNA polymerases"/>
    <property type="match status" value="1"/>
</dbReference>
<feature type="region of interest" description="Disordered" evidence="1">
    <location>
        <begin position="275"/>
        <end position="294"/>
    </location>
</feature>
<feature type="compositionally biased region" description="Polar residues" evidence="1">
    <location>
        <begin position="454"/>
        <end position="473"/>
    </location>
</feature>
<dbReference type="Pfam" id="PF07727">
    <property type="entry name" value="RVT_2"/>
    <property type="match status" value="1"/>
</dbReference>
<evidence type="ECO:0000313" key="3">
    <source>
        <dbReference type="EMBL" id="GKU95397.1"/>
    </source>
</evidence>
<feature type="region of interest" description="Disordered" evidence="1">
    <location>
        <begin position="385"/>
        <end position="485"/>
    </location>
</feature>
<feature type="compositionally biased region" description="Low complexity" evidence="1">
    <location>
        <begin position="385"/>
        <end position="400"/>
    </location>
</feature>
<dbReference type="InterPro" id="IPR043502">
    <property type="entry name" value="DNA/RNA_pol_sf"/>
</dbReference>
<evidence type="ECO:0000259" key="2">
    <source>
        <dbReference type="Pfam" id="PF07727"/>
    </source>
</evidence>
<dbReference type="PANTHER" id="PTHR47481:SF22">
    <property type="entry name" value="RETROTRANSPOSON GAG DOMAIN-CONTAINING PROTEIN"/>
    <property type="match status" value="1"/>
</dbReference>
<comment type="caution">
    <text evidence="3">The sequence shown here is derived from an EMBL/GenBank/DDBJ whole genome shotgun (WGS) entry which is preliminary data.</text>
</comment>
<proteinExistence type="predicted"/>
<keyword evidence="4" id="KW-1185">Reference proteome</keyword>
<dbReference type="InterPro" id="IPR013103">
    <property type="entry name" value="RVT_2"/>
</dbReference>
<feature type="compositionally biased region" description="Low complexity" evidence="1">
    <location>
        <begin position="441"/>
        <end position="453"/>
    </location>
</feature>
<organism evidence="3 4">
    <name type="scientific">Rubroshorea leprosula</name>
    <dbReference type="NCBI Taxonomy" id="152421"/>
    <lineage>
        <taxon>Eukaryota</taxon>
        <taxon>Viridiplantae</taxon>
        <taxon>Streptophyta</taxon>
        <taxon>Embryophyta</taxon>
        <taxon>Tracheophyta</taxon>
        <taxon>Spermatophyta</taxon>
        <taxon>Magnoliopsida</taxon>
        <taxon>eudicotyledons</taxon>
        <taxon>Gunneridae</taxon>
        <taxon>Pentapetalae</taxon>
        <taxon>rosids</taxon>
        <taxon>malvids</taxon>
        <taxon>Malvales</taxon>
        <taxon>Dipterocarpaceae</taxon>
        <taxon>Rubroshorea</taxon>
    </lineage>
</organism>
<gene>
    <name evidence="3" type="ORF">SLEP1_g8760</name>
</gene>
<evidence type="ECO:0000313" key="4">
    <source>
        <dbReference type="Proteomes" id="UP001054252"/>
    </source>
</evidence>
<reference evidence="3 4" key="1">
    <citation type="journal article" date="2021" name="Commun. Biol.">
        <title>The genome of Shorea leprosula (Dipterocarpaceae) highlights the ecological relevance of drought in aseasonal tropical rainforests.</title>
        <authorList>
            <person name="Ng K.K.S."/>
            <person name="Kobayashi M.J."/>
            <person name="Fawcett J.A."/>
            <person name="Hatakeyama M."/>
            <person name="Paape T."/>
            <person name="Ng C.H."/>
            <person name="Ang C.C."/>
            <person name="Tnah L.H."/>
            <person name="Lee C.T."/>
            <person name="Nishiyama T."/>
            <person name="Sese J."/>
            <person name="O'Brien M.J."/>
            <person name="Copetti D."/>
            <person name="Mohd Noor M.I."/>
            <person name="Ong R.C."/>
            <person name="Putra M."/>
            <person name="Sireger I.Z."/>
            <person name="Indrioko S."/>
            <person name="Kosugi Y."/>
            <person name="Izuno A."/>
            <person name="Isagi Y."/>
            <person name="Lee S.L."/>
            <person name="Shimizu K.K."/>
        </authorList>
    </citation>
    <scope>NUCLEOTIDE SEQUENCE [LARGE SCALE GENOMIC DNA]</scope>
    <source>
        <strain evidence="3">214</strain>
    </source>
</reference>
<dbReference type="Pfam" id="PF14223">
    <property type="entry name" value="Retrotran_gag_2"/>
    <property type="match status" value="1"/>
</dbReference>
<accession>A0AAV5I8S8</accession>
<dbReference type="Proteomes" id="UP001054252">
    <property type="component" value="Unassembled WGS sequence"/>
</dbReference>
<evidence type="ECO:0000256" key="1">
    <source>
        <dbReference type="SAM" id="MobiDB-lite"/>
    </source>
</evidence>
<feature type="domain" description="Reverse transcriptase Ty1/copia-type" evidence="2">
    <location>
        <begin position="545"/>
        <end position="649"/>
    </location>
</feature>
<feature type="compositionally biased region" description="Pro residues" evidence="1">
    <location>
        <begin position="474"/>
        <end position="483"/>
    </location>
</feature>
<dbReference type="PANTHER" id="PTHR47481">
    <property type="match status" value="1"/>
</dbReference>
<sequence length="899" mass="100187">MVEETPKTTESIQSSNGKTVITTPAVTNSSSNNIMAFVAAQFPVKLTSDNYTMWSRQFTSLLRVYRLTEFLQGTRPCPPKDDLPDSPYDLWVRQDQSIQHAILTSVSESVHPYVSSAETSHEAWVILERLYANSYRTRVNALKKRLQNLRCEGRAVTKYLRTAKILIDQIRNAEKASIQARDKPPLSFEDLQDRLLAHEESLQREEALVNDNNTPITAQFAYVHPRIVGNHNSYGGFSDRNSVGGYHNSKGLQEYSNRPYRPNSASGTNQYVPMGHGGGRGHRGARGGKNNRNSFNKDCPELKNHANVANFATTSTSKKGDWWIDFGASDHVTPDLANLALHSEYDGPDELLIGDGSADTTLSQARPRAATPSVSSSEINQVCSLNSSSSSHSAHDLTSSPILLPTHRSTTPPIQHCSPLRPIAQSSPPTKPDTTSVSHQPTSTLPSSPATSSQLMPTNATSLSPFSNATTDSPPTPQPPPVPSYTHGMITRSQNNIFKPKTLFTMTKHPIDPPLEPTCVSQALKHHQWRQAMSDEFNALVRQGTWELVPSNNHQNVIGCKWVFRIKRNNEGRVESYKARLVAKGFHQRPGSDYFHTFSPVIKPITIRIVLSLALNQNWPIRQLDVNNAFLHGKLEEELFMAQPPGFVDASLPQHAQYILDLLDKFGMAEAKPVSSPMATTALQLHQGLKLSDPSSYRSLMGSLQHLNLTRPDITFAVNHLSQFLHAPSDVHMQAAKRILRYLKGTPISWKACKQKAVAHSSTEAEYRALAAASSEVIWVCEMEVELNPTSEKAYEIVVLETPSEDGLAKLEDEERTVSAVGMVFDSVINSSLEFYKGYGMKWQVMIKEHDLVENQWLKDIFEEREMWAPPFLTDQLWAGMSSTQRSEGLNDFFDGFVH</sequence>
<dbReference type="EMBL" id="BPVZ01000009">
    <property type="protein sequence ID" value="GKU95397.1"/>
    <property type="molecule type" value="Genomic_DNA"/>
</dbReference>
<protein>
    <recommendedName>
        <fullName evidence="2">Reverse transcriptase Ty1/copia-type domain-containing protein</fullName>
    </recommendedName>
</protein>